<gene>
    <name evidence="5" type="ORF">CASFOL_022605</name>
</gene>
<keyword evidence="6" id="KW-1185">Reference proteome</keyword>
<dbReference type="InterPro" id="IPR041392">
    <property type="entry name" value="GHD"/>
</dbReference>
<evidence type="ECO:0000256" key="2">
    <source>
        <dbReference type="ARBA" id="ARBA00009431"/>
    </source>
</evidence>
<comment type="similarity">
    <text evidence="2">Belongs to the peptidase S10 family.</text>
</comment>
<keyword evidence="3" id="KW-0964">Secreted</keyword>
<evidence type="ECO:0000256" key="1">
    <source>
        <dbReference type="ARBA" id="ARBA00004613"/>
    </source>
</evidence>
<evidence type="ECO:0000259" key="4">
    <source>
        <dbReference type="Pfam" id="PF17834"/>
    </source>
</evidence>
<dbReference type="AlphaFoldDB" id="A0ABD3CVX9"/>
<organism evidence="5 6">
    <name type="scientific">Castilleja foliolosa</name>
    <dbReference type="NCBI Taxonomy" id="1961234"/>
    <lineage>
        <taxon>Eukaryota</taxon>
        <taxon>Viridiplantae</taxon>
        <taxon>Streptophyta</taxon>
        <taxon>Embryophyta</taxon>
        <taxon>Tracheophyta</taxon>
        <taxon>Spermatophyta</taxon>
        <taxon>Magnoliopsida</taxon>
        <taxon>eudicotyledons</taxon>
        <taxon>Gunneridae</taxon>
        <taxon>Pentapetalae</taxon>
        <taxon>asterids</taxon>
        <taxon>lamiids</taxon>
        <taxon>Lamiales</taxon>
        <taxon>Orobanchaceae</taxon>
        <taxon>Pedicularideae</taxon>
        <taxon>Castillejinae</taxon>
        <taxon>Castilleja</taxon>
    </lineage>
</organism>
<evidence type="ECO:0000256" key="3">
    <source>
        <dbReference type="ARBA" id="ARBA00022525"/>
    </source>
</evidence>
<dbReference type="Gene3D" id="3.40.50.1820">
    <property type="entry name" value="alpha/beta hydrolase"/>
    <property type="match status" value="1"/>
</dbReference>
<dbReference type="Pfam" id="PF00450">
    <property type="entry name" value="Peptidase_S10"/>
    <property type="match status" value="1"/>
</dbReference>
<dbReference type="PANTHER" id="PTHR23421">
    <property type="entry name" value="BETA-GALACTOSIDASE RELATED"/>
    <property type="match status" value="1"/>
</dbReference>
<name>A0ABD3CVX9_9LAMI</name>
<dbReference type="GO" id="GO:0005886">
    <property type="term" value="C:plasma membrane"/>
    <property type="evidence" value="ECO:0007669"/>
    <property type="project" value="UniProtKB-SubCell"/>
</dbReference>
<dbReference type="InterPro" id="IPR001944">
    <property type="entry name" value="Glycoside_Hdrlase_35"/>
</dbReference>
<dbReference type="GO" id="GO:0005829">
    <property type="term" value="C:cytosol"/>
    <property type="evidence" value="ECO:0007669"/>
    <property type="project" value="UniProtKB-SubCell"/>
</dbReference>
<dbReference type="Proteomes" id="UP001632038">
    <property type="component" value="Unassembled WGS sequence"/>
</dbReference>
<feature type="domain" description="Beta-galactosidase beta-sandwich" evidence="4">
    <location>
        <begin position="267"/>
        <end position="321"/>
    </location>
</feature>
<dbReference type="InterPro" id="IPR018202">
    <property type="entry name" value="Ser_caboxypep_ser_AS"/>
</dbReference>
<evidence type="ECO:0000313" key="6">
    <source>
        <dbReference type="Proteomes" id="UP001632038"/>
    </source>
</evidence>
<dbReference type="Pfam" id="PF17834">
    <property type="entry name" value="GHD"/>
    <property type="match status" value="1"/>
</dbReference>
<dbReference type="PRINTS" id="PR00724">
    <property type="entry name" value="CRBOXYPTASEC"/>
</dbReference>
<dbReference type="InterPro" id="IPR001563">
    <property type="entry name" value="Peptidase_S10"/>
</dbReference>
<dbReference type="EMBL" id="JAVIJP010000029">
    <property type="protein sequence ID" value="KAL3633843.1"/>
    <property type="molecule type" value="Genomic_DNA"/>
</dbReference>
<comment type="caution">
    <text evidence="5">The sequence shown here is derived from an EMBL/GenBank/DDBJ whole genome shotgun (WGS) entry which is preliminary data.</text>
</comment>
<accession>A0ABD3CVX9</accession>
<reference evidence="6" key="1">
    <citation type="journal article" date="2024" name="IScience">
        <title>Strigolactones Initiate the Formation of Haustorium-like Structures in Castilleja.</title>
        <authorList>
            <person name="Buerger M."/>
            <person name="Peterson D."/>
            <person name="Chory J."/>
        </authorList>
    </citation>
    <scope>NUCLEOTIDE SEQUENCE [LARGE SCALE GENOMIC DNA]</scope>
</reference>
<comment type="subcellular location">
    <subcellularLocation>
        <location evidence="1">Secreted</location>
    </subcellularLocation>
</comment>
<dbReference type="SUPFAM" id="SSF53474">
    <property type="entry name" value="alpha/beta-Hydrolases"/>
    <property type="match status" value="1"/>
</dbReference>
<dbReference type="GO" id="GO:0005576">
    <property type="term" value="C:extracellular region"/>
    <property type="evidence" value="ECO:0007669"/>
    <property type="project" value="UniProtKB-SubCell"/>
</dbReference>
<evidence type="ECO:0000313" key="5">
    <source>
        <dbReference type="EMBL" id="KAL3633843.1"/>
    </source>
</evidence>
<sequence>MERDNENLTFDNASIALINTTHSIVPLPFSLSFLADTRRNPSSTPRLLLLYVLVSWLYDTYLSPDLELLLIILSYLPIISAVYRRWIHHPVADSPVSLSAFGVVFLSIYSNEIEAHNGKPGVSNILFVDQNVGTGFSYSSDRRDIRHNEKGVSDDLYDFIQAFYKEYRELAENDFYITGESYAGHYIPAFAACVHQGNKDKDGIHINLKGFAISRRAMTMMHLLMNMRLLRQPKWGHLKDLHRAIKLCEPALVSISPVFTPLGNHQEAHVFKSNGACAAFLSNYHQHSFAKVPFENKHYNLPMWSISILPDCKNTVYNTARCIAESVLLCSTITTDNETLRI</sequence>
<proteinExistence type="inferred from homology"/>
<dbReference type="PROSITE" id="PS00131">
    <property type="entry name" value="CARBOXYPEPT_SER_SER"/>
    <property type="match status" value="1"/>
</dbReference>
<dbReference type="InterPro" id="IPR029058">
    <property type="entry name" value="AB_hydrolase_fold"/>
</dbReference>
<protein>
    <recommendedName>
        <fullName evidence="4">Beta-galactosidase beta-sandwich domain-containing protein</fullName>
    </recommendedName>
</protein>